<accession>A0A6A9QNW7</accession>
<dbReference type="Proteomes" id="UP000470772">
    <property type="component" value="Unassembled WGS sequence"/>
</dbReference>
<evidence type="ECO:0000256" key="1">
    <source>
        <dbReference type="SAM" id="Phobius"/>
    </source>
</evidence>
<evidence type="ECO:0000313" key="3">
    <source>
        <dbReference type="Proteomes" id="UP000470772"/>
    </source>
</evidence>
<comment type="caution">
    <text evidence="2">The sequence shown here is derived from an EMBL/GenBank/DDBJ whole genome shotgun (WGS) entry which is preliminary data.</text>
</comment>
<organism evidence="2 3">
    <name type="scientific">Sulfuracidifex metallicus DSM 6482 = JCM 9184</name>
    <dbReference type="NCBI Taxonomy" id="523847"/>
    <lineage>
        <taxon>Archaea</taxon>
        <taxon>Thermoproteota</taxon>
        <taxon>Thermoprotei</taxon>
        <taxon>Sulfolobales</taxon>
        <taxon>Sulfolobaceae</taxon>
        <taxon>Sulfuracidifex</taxon>
    </lineage>
</organism>
<gene>
    <name evidence="2" type="ORF">GC250_11335</name>
</gene>
<keyword evidence="1" id="KW-1133">Transmembrane helix</keyword>
<keyword evidence="1" id="KW-0812">Transmembrane</keyword>
<reference evidence="2 3" key="1">
    <citation type="submission" date="2019-10" db="EMBL/GenBank/DDBJ databases">
        <title>Sequencing and Assembly of Multiple Reported Metal-Biooxidizing Members of the Extremely Thermoacidophilic Archaeal Family Sulfolobaceae.</title>
        <authorList>
            <person name="Counts J.A."/>
            <person name="Kelly R.M."/>
        </authorList>
    </citation>
    <scope>NUCLEOTIDE SEQUENCE [LARGE SCALE GENOMIC DNA]</scope>
    <source>
        <strain evidence="2 3">DSM 6482</strain>
    </source>
</reference>
<feature type="transmembrane region" description="Helical" evidence="1">
    <location>
        <begin position="39"/>
        <end position="59"/>
    </location>
</feature>
<dbReference type="EMBL" id="WGGD01000005">
    <property type="protein sequence ID" value="MUN30010.1"/>
    <property type="molecule type" value="Genomic_DNA"/>
</dbReference>
<protein>
    <submittedName>
        <fullName evidence="2">Uncharacterized protein</fullName>
    </submittedName>
</protein>
<name>A0A6A9QNW7_SULME</name>
<sequence length="60" mass="6911">MGYVRRIYPGVTVEEVISTILERVVEDTSEFKDDKFGAYALKLYLILGYLIHYGVLILVK</sequence>
<keyword evidence="1" id="KW-0472">Membrane</keyword>
<proteinExistence type="predicted"/>
<dbReference type="AlphaFoldDB" id="A0A6A9QNW7"/>
<evidence type="ECO:0000313" key="2">
    <source>
        <dbReference type="EMBL" id="MUN30010.1"/>
    </source>
</evidence>
<keyword evidence="3" id="KW-1185">Reference proteome</keyword>